<dbReference type="GO" id="GO:0016491">
    <property type="term" value="F:oxidoreductase activity"/>
    <property type="evidence" value="ECO:0007669"/>
    <property type="project" value="InterPro"/>
</dbReference>
<dbReference type="InterPro" id="IPR002346">
    <property type="entry name" value="Mopterin_DH_FAD-bd"/>
</dbReference>
<dbReference type="EMBL" id="FMCT01000019">
    <property type="protein sequence ID" value="SCF48586.1"/>
    <property type="molecule type" value="Genomic_DNA"/>
</dbReference>
<dbReference type="PROSITE" id="PS51387">
    <property type="entry name" value="FAD_PCMH"/>
    <property type="match status" value="1"/>
</dbReference>
<sequence>MDARPAASAPNESAKPVDLFTVQDVIAADADAWREGDRWLGGGTHLFAQPQPQARRLRDLTALAWPPLRLSPDPAEPGLDIAATCTVAELSRYAPPPRWPSLGPLVRGCCDAFLASFKVWNVATVGGNLCAALPAGPMISLVAAAGGSCLIRDLAGRRRRVPATELVRDVGVTVLRPDEYLHTIRLPARVLGGRFALRRASLHPLGRSAALVVGHRDPDTGAVTLTVTAATRRPVGVALPGPPRPGELAELLDARIPAGDWYDDVHGLPAWRRRMTLRLAEQVRAELAQVTAR</sequence>
<dbReference type="SUPFAM" id="SSF56176">
    <property type="entry name" value="FAD-binding/transporter-associated domain-like"/>
    <property type="match status" value="1"/>
</dbReference>
<dbReference type="GO" id="GO:0071949">
    <property type="term" value="F:FAD binding"/>
    <property type="evidence" value="ECO:0007669"/>
    <property type="project" value="InterPro"/>
</dbReference>
<dbReference type="AlphaFoldDB" id="A0A1C5ATX4"/>
<dbReference type="InterPro" id="IPR016166">
    <property type="entry name" value="FAD-bd_PCMH"/>
</dbReference>
<dbReference type="Gene3D" id="3.30.465.10">
    <property type="match status" value="1"/>
</dbReference>
<dbReference type="InterPro" id="IPR036318">
    <property type="entry name" value="FAD-bd_PCMH-like_sf"/>
</dbReference>
<dbReference type="PANTHER" id="PTHR42659:SF9">
    <property type="entry name" value="XANTHINE DEHYDROGENASE FAD-BINDING SUBUNIT XDHB-RELATED"/>
    <property type="match status" value="1"/>
</dbReference>
<keyword evidence="3" id="KW-1185">Reference proteome</keyword>
<dbReference type="Pfam" id="PF00941">
    <property type="entry name" value="FAD_binding_5"/>
    <property type="match status" value="1"/>
</dbReference>
<proteinExistence type="predicted"/>
<reference evidence="3" key="1">
    <citation type="submission" date="2016-06" db="EMBL/GenBank/DDBJ databases">
        <authorList>
            <person name="Varghese N."/>
            <person name="Submissions Spin"/>
        </authorList>
    </citation>
    <scope>NUCLEOTIDE SEQUENCE [LARGE SCALE GENOMIC DNA]</scope>
    <source>
        <strain evidence="3">DSM 43168</strain>
    </source>
</reference>
<protein>
    <submittedName>
        <fullName evidence="2">CO or xanthine dehydrogenase, FAD-binding subunit</fullName>
    </submittedName>
</protein>
<dbReference type="InterPro" id="IPR051312">
    <property type="entry name" value="Diverse_Substr_Oxidored"/>
</dbReference>
<name>A0A1C5ATX4_9ACTN</name>
<accession>A0A1C5ATX4</accession>
<dbReference type="PANTHER" id="PTHR42659">
    <property type="entry name" value="XANTHINE DEHYDROGENASE SUBUNIT C-RELATED"/>
    <property type="match status" value="1"/>
</dbReference>
<organism evidence="2 3">
    <name type="scientific">Micromonospora carbonacea</name>
    <dbReference type="NCBI Taxonomy" id="47853"/>
    <lineage>
        <taxon>Bacteria</taxon>
        <taxon>Bacillati</taxon>
        <taxon>Actinomycetota</taxon>
        <taxon>Actinomycetes</taxon>
        <taxon>Micromonosporales</taxon>
        <taxon>Micromonosporaceae</taxon>
        <taxon>Micromonospora</taxon>
    </lineage>
</organism>
<evidence type="ECO:0000259" key="1">
    <source>
        <dbReference type="PROSITE" id="PS51387"/>
    </source>
</evidence>
<dbReference type="Proteomes" id="UP000183585">
    <property type="component" value="Unassembled WGS sequence"/>
</dbReference>
<evidence type="ECO:0000313" key="2">
    <source>
        <dbReference type="EMBL" id="SCF48586.1"/>
    </source>
</evidence>
<feature type="domain" description="FAD-binding PCMH-type" evidence="1">
    <location>
        <begin position="1"/>
        <end position="218"/>
    </location>
</feature>
<dbReference type="InterPro" id="IPR016169">
    <property type="entry name" value="FAD-bd_PCMH_sub2"/>
</dbReference>
<gene>
    <name evidence="2" type="ORF">GA0070563_11946</name>
</gene>
<dbReference type="STRING" id="47853.TK50_13170"/>
<evidence type="ECO:0000313" key="3">
    <source>
        <dbReference type="Proteomes" id="UP000183585"/>
    </source>
</evidence>